<sequence>MLLDENIMPKYRVAVARLIKSCKKLSHLRAGFYEYTLNHPSPFSATSTLADYIFQITTMPSRPKENGNLTFEQKKKTCLWNEANAALTQLQLTARAILEFNLVKAPLQGPISGILRDHKKYILVKEADHKCK</sequence>
<reference evidence="1" key="1">
    <citation type="journal article" date="2011" name="PLoS Biol.">
        <title>Gene gain and loss during evolution of obligate parasitism in the white rust pathogen of Arabidopsis thaliana.</title>
        <authorList>
            <person name="Kemen E."/>
            <person name="Gardiner A."/>
            <person name="Schultz-Larsen T."/>
            <person name="Kemen A.C."/>
            <person name="Balmuth A.L."/>
            <person name="Robert-Seilaniantz A."/>
            <person name="Bailey K."/>
            <person name="Holub E."/>
            <person name="Studholme D.J."/>
            <person name="Maclean D."/>
            <person name="Jones J.D."/>
        </authorList>
    </citation>
    <scope>NUCLEOTIDE SEQUENCE</scope>
</reference>
<protein>
    <submittedName>
        <fullName evidence="1">AlNc14C452G11738 protein</fullName>
    </submittedName>
</protein>
<proteinExistence type="predicted"/>
<dbReference type="EMBL" id="FR824495">
    <property type="protein sequence ID" value="CCA27077.1"/>
    <property type="molecule type" value="Genomic_DNA"/>
</dbReference>
<gene>
    <name evidence="1" type="primary">AlNc14C452G11738</name>
    <name evidence="1" type="ORF">ALNC14_132210</name>
</gene>
<dbReference type="AlphaFoldDB" id="F0WZZ6"/>
<name>F0WZZ6_9STRA</name>
<dbReference type="HOGENOM" id="CLU_1996827_0_0_1"/>
<organism evidence="1">
    <name type="scientific">Albugo laibachii Nc14</name>
    <dbReference type="NCBI Taxonomy" id="890382"/>
    <lineage>
        <taxon>Eukaryota</taxon>
        <taxon>Sar</taxon>
        <taxon>Stramenopiles</taxon>
        <taxon>Oomycota</taxon>
        <taxon>Peronosporomycetes</taxon>
        <taxon>Albuginales</taxon>
        <taxon>Albuginaceae</taxon>
        <taxon>Albugo</taxon>
    </lineage>
</organism>
<accession>F0WZZ6</accession>
<reference evidence="1" key="2">
    <citation type="submission" date="2011-02" db="EMBL/GenBank/DDBJ databases">
        <authorList>
            <person name="MacLean D."/>
        </authorList>
    </citation>
    <scope>NUCLEOTIDE SEQUENCE</scope>
</reference>
<evidence type="ECO:0000313" key="1">
    <source>
        <dbReference type="EMBL" id="CCA27077.1"/>
    </source>
</evidence>